<proteinExistence type="predicted"/>
<reference evidence="1 2" key="1">
    <citation type="journal article" date="2019" name="Nat. Ecol. Evol.">
        <title>Megaphylogeny resolves global patterns of mushroom evolution.</title>
        <authorList>
            <person name="Varga T."/>
            <person name="Krizsan K."/>
            <person name="Foldi C."/>
            <person name="Dima B."/>
            <person name="Sanchez-Garcia M."/>
            <person name="Sanchez-Ramirez S."/>
            <person name="Szollosi G.J."/>
            <person name="Szarkandi J.G."/>
            <person name="Papp V."/>
            <person name="Albert L."/>
            <person name="Andreopoulos W."/>
            <person name="Angelini C."/>
            <person name="Antonin V."/>
            <person name="Barry K.W."/>
            <person name="Bougher N.L."/>
            <person name="Buchanan P."/>
            <person name="Buyck B."/>
            <person name="Bense V."/>
            <person name="Catcheside P."/>
            <person name="Chovatia M."/>
            <person name="Cooper J."/>
            <person name="Damon W."/>
            <person name="Desjardin D."/>
            <person name="Finy P."/>
            <person name="Geml J."/>
            <person name="Haridas S."/>
            <person name="Hughes K."/>
            <person name="Justo A."/>
            <person name="Karasinski D."/>
            <person name="Kautmanova I."/>
            <person name="Kiss B."/>
            <person name="Kocsube S."/>
            <person name="Kotiranta H."/>
            <person name="LaButti K.M."/>
            <person name="Lechner B.E."/>
            <person name="Liimatainen K."/>
            <person name="Lipzen A."/>
            <person name="Lukacs Z."/>
            <person name="Mihaltcheva S."/>
            <person name="Morgado L.N."/>
            <person name="Niskanen T."/>
            <person name="Noordeloos M.E."/>
            <person name="Ohm R.A."/>
            <person name="Ortiz-Santana B."/>
            <person name="Ovrebo C."/>
            <person name="Racz N."/>
            <person name="Riley R."/>
            <person name="Savchenko A."/>
            <person name="Shiryaev A."/>
            <person name="Soop K."/>
            <person name="Spirin V."/>
            <person name="Szebenyi C."/>
            <person name="Tomsovsky M."/>
            <person name="Tulloss R.E."/>
            <person name="Uehling J."/>
            <person name="Grigoriev I.V."/>
            <person name="Vagvolgyi C."/>
            <person name="Papp T."/>
            <person name="Martin F.M."/>
            <person name="Miettinen O."/>
            <person name="Hibbett D.S."/>
            <person name="Nagy L.G."/>
        </authorList>
    </citation>
    <scope>NUCLEOTIDE SEQUENCE [LARGE SCALE GENOMIC DNA]</scope>
    <source>
        <strain evidence="1 2">FP101781</strain>
    </source>
</reference>
<dbReference type="AlphaFoldDB" id="A0A4Y7SF00"/>
<evidence type="ECO:0000313" key="1">
    <source>
        <dbReference type="EMBL" id="TEB20404.1"/>
    </source>
</evidence>
<sequence length="68" mass="7462">MSVPLTMADTTSPGRPLAGAFTFPWLNWISLGHNLGLAYEEGSAHKRSRIIPRTFSFLPSNCLTSALR</sequence>
<protein>
    <submittedName>
        <fullName evidence="1">Uncharacterized protein</fullName>
    </submittedName>
</protein>
<dbReference type="EMBL" id="QPFP01000141">
    <property type="protein sequence ID" value="TEB20404.1"/>
    <property type="molecule type" value="Genomic_DNA"/>
</dbReference>
<gene>
    <name evidence="1" type="ORF">FA13DRAFT_236761</name>
</gene>
<organism evidence="1 2">
    <name type="scientific">Coprinellus micaceus</name>
    <name type="common">Glistening ink-cap mushroom</name>
    <name type="synonym">Coprinus micaceus</name>
    <dbReference type="NCBI Taxonomy" id="71717"/>
    <lineage>
        <taxon>Eukaryota</taxon>
        <taxon>Fungi</taxon>
        <taxon>Dikarya</taxon>
        <taxon>Basidiomycota</taxon>
        <taxon>Agaricomycotina</taxon>
        <taxon>Agaricomycetes</taxon>
        <taxon>Agaricomycetidae</taxon>
        <taxon>Agaricales</taxon>
        <taxon>Agaricineae</taxon>
        <taxon>Psathyrellaceae</taxon>
        <taxon>Coprinellus</taxon>
    </lineage>
</organism>
<accession>A0A4Y7SF00</accession>
<name>A0A4Y7SF00_COPMI</name>
<dbReference type="Proteomes" id="UP000298030">
    <property type="component" value="Unassembled WGS sequence"/>
</dbReference>
<comment type="caution">
    <text evidence="1">The sequence shown here is derived from an EMBL/GenBank/DDBJ whole genome shotgun (WGS) entry which is preliminary data.</text>
</comment>
<evidence type="ECO:0000313" key="2">
    <source>
        <dbReference type="Proteomes" id="UP000298030"/>
    </source>
</evidence>
<keyword evidence="2" id="KW-1185">Reference proteome</keyword>